<evidence type="ECO:0000256" key="5">
    <source>
        <dbReference type="ARBA" id="ARBA00022917"/>
    </source>
</evidence>
<dbReference type="AlphaFoldDB" id="A0A146K882"/>
<dbReference type="GO" id="GO:0004825">
    <property type="term" value="F:methionine-tRNA ligase activity"/>
    <property type="evidence" value="ECO:0007669"/>
    <property type="project" value="UniProtKB-EC"/>
</dbReference>
<dbReference type="GO" id="GO:0006431">
    <property type="term" value="P:methionyl-tRNA aminoacylation"/>
    <property type="evidence" value="ECO:0007669"/>
    <property type="project" value="InterPro"/>
</dbReference>
<comment type="similarity">
    <text evidence="8">Belongs to the class-I aminoacyl-tRNA synthetase family.</text>
</comment>
<dbReference type="CDD" id="cd00814">
    <property type="entry name" value="MetRS_core"/>
    <property type="match status" value="1"/>
</dbReference>
<proteinExistence type="inferred from homology"/>
<organism evidence="11">
    <name type="scientific">Trepomonas sp. PC1</name>
    <dbReference type="NCBI Taxonomy" id="1076344"/>
    <lineage>
        <taxon>Eukaryota</taxon>
        <taxon>Metamonada</taxon>
        <taxon>Diplomonadida</taxon>
        <taxon>Hexamitidae</taxon>
        <taxon>Hexamitinae</taxon>
        <taxon>Trepomonas</taxon>
    </lineage>
</organism>
<gene>
    <name evidence="11" type="ORF">TPC1_14818</name>
</gene>
<dbReference type="SUPFAM" id="SSF47323">
    <property type="entry name" value="Anticodon-binding domain of a subclass of class I aminoacyl-tRNA synthetases"/>
    <property type="match status" value="1"/>
</dbReference>
<dbReference type="SUPFAM" id="SSF52374">
    <property type="entry name" value="Nucleotidylyl transferase"/>
    <property type="match status" value="1"/>
</dbReference>
<dbReference type="Pfam" id="PF09334">
    <property type="entry name" value="tRNA-synt_1g"/>
    <property type="match status" value="1"/>
</dbReference>
<dbReference type="Pfam" id="PF19303">
    <property type="entry name" value="Anticodon_3"/>
    <property type="match status" value="1"/>
</dbReference>
<dbReference type="Gene3D" id="3.40.50.620">
    <property type="entry name" value="HUPs"/>
    <property type="match status" value="1"/>
</dbReference>
<reference evidence="11" key="1">
    <citation type="submission" date="2015-07" db="EMBL/GenBank/DDBJ databases">
        <title>Adaptation to a free-living lifestyle via gene acquisitions in the diplomonad Trepomonas sp. PC1.</title>
        <authorList>
            <person name="Xu F."/>
            <person name="Jerlstrom-Hultqvist J."/>
            <person name="Kolisko M."/>
            <person name="Simpson A.G.B."/>
            <person name="Roger A.J."/>
            <person name="Svard S.G."/>
            <person name="Andersson J.O."/>
        </authorList>
    </citation>
    <scope>NUCLEOTIDE SEQUENCE</scope>
    <source>
        <strain evidence="11">PC1</strain>
    </source>
</reference>
<evidence type="ECO:0000256" key="1">
    <source>
        <dbReference type="ARBA" id="ARBA00012838"/>
    </source>
</evidence>
<dbReference type="Gene3D" id="1.10.730.10">
    <property type="entry name" value="Isoleucyl-tRNA Synthetase, Domain 1"/>
    <property type="match status" value="1"/>
</dbReference>
<feature type="domain" description="Methionyl/Leucyl tRNA synthetase" evidence="9">
    <location>
        <begin position="2"/>
        <end position="329"/>
    </location>
</feature>
<dbReference type="InterPro" id="IPR014758">
    <property type="entry name" value="Met-tRNA_synth"/>
</dbReference>
<sequence length="519" mass="59405">MLTGCDEHGMKVQTTAESNKVTPQEWCDKVSEIFKSCFADFQITGYNRFIRTSDADHIKAAQTLWSILDSKGFIYKAKYEGWYNVSDECFVTDTNLMDGVDKNGNPCKVTIEGSIPCVWQSEENYMFKLTAFKDQLLQFYKSHPEAIVPSFRQQEIIQFLETGLQDLSISRSKAKIYWGIPVPNDPDHTMYVWIDALTNYLTGAGWPENPVRWPADVHVLGKDIVRFHCVYWPAFLMGAGIELPKKWFVHGWWVVPNKADPNVVQKIGKSLGNASSPIEMVQKFGLDTLKYYLLSEATPESDCQISDDLVIAKLNADLNNALGNLLNRCVMEKIIPEQKVPTLKEINQLISGEKVGQIDLVFDIVLLINKLADEVDKSMENLRTKDALNSIFKVIYAINNLLQQSQPWKLMKTDELNYKLIMYTAIESLRIIGILLIPFMPIKSRCILRQLGIPEQSWVINSETMKFGWLKQGEPLGTERENLFQKYEVKVEAVAKVEVKKPAKEKKPKQEKKQEEKQE</sequence>
<dbReference type="PRINTS" id="PR01041">
    <property type="entry name" value="TRNASYNTHMET"/>
</dbReference>
<name>A0A146K882_9EUKA</name>
<evidence type="ECO:0000256" key="2">
    <source>
        <dbReference type="ARBA" id="ARBA00022598"/>
    </source>
</evidence>
<dbReference type="InterPro" id="IPR015413">
    <property type="entry name" value="Methionyl/Leucyl_tRNA_Synth"/>
</dbReference>
<evidence type="ECO:0000313" key="11">
    <source>
        <dbReference type="EMBL" id="JAP93040.1"/>
    </source>
</evidence>
<keyword evidence="6 8" id="KW-0030">Aminoacyl-tRNA synthetase</keyword>
<evidence type="ECO:0000259" key="9">
    <source>
        <dbReference type="Pfam" id="PF09334"/>
    </source>
</evidence>
<dbReference type="FunFam" id="2.170.220.10:FF:000002">
    <property type="entry name" value="Methionine--tRNA ligase"/>
    <property type="match status" value="1"/>
</dbReference>
<dbReference type="PANTHER" id="PTHR43326:SF1">
    <property type="entry name" value="METHIONINE--TRNA LIGASE, MITOCHONDRIAL"/>
    <property type="match status" value="1"/>
</dbReference>
<dbReference type="EC" id="6.1.1.10" evidence="1"/>
<dbReference type="Gene3D" id="2.170.220.10">
    <property type="match status" value="1"/>
</dbReference>
<evidence type="ECO:0000256" key="4">
    <source>
        <dbReference type="ARBA" id="ARBA00022840"/>
    </source>
</evidence>
<evidence type="ECO:0000256" key="7">
    <source>
        <dbReference type="ARBA" id="ARBA00030904"/>
    </source>
</evidence>
<dbReference type="GO" id="GO:0005524">
    <property type="term" value="F:ATP binding"/>
    <property type="evidence" value="ECO:0007669"/>
    <property type="project" value="UniProtKB-KW"/>
</dbReference>
<evidence type="ECO:0000256" key="6">
    <source>
        <dbReference type="ARBA" id="ARBA00023146"/>
    </source>
</evidence>
<keyword evidence="3 8" id="KW-0547">Nucleotide-binding</keyword>
<dbReference type="InterPro" id="IPR023457">
    <property type="entry name" value="Met-tRNA_synth_2"/>
</dbReference>
<feature type="domain" description="Methionyl-tRNA synthetase anticodon-binding" evidence="10">
    <location>
        <begin position="371"/>
        <end position="487"/>
    </location>
</feature>
<keyword evidence="4 8" id="KW-0067">ATP-binding</keyword>
<dbReference type="EMBL" id="GDID01003566">
    <property type="protein sequence ID" value="JAP93040.1"/>
    <property type="molecule type" value="Transcribed_RNA"/>
</dbReference>
<evidence type="ECO:0000256" key="8">
    <source>
        <dbReference type="RuleBase" id="RU363039"/>
    </source>
</evidence>
<evidence type="ECO:0000256" key="3">
    <source>
        <dbReference type="ARBA" id="ARBA00022741"/>
    </source>
</evidence>
<protein>
    <recommendedName>
        <fullName evidence="1">methionine--tRNA ligase</fullName>
        <ecNumber evidence="1">6.1.1.10</ecNumber>
    </recommendedName>
    <alternativeName>
        <fullName evidence="7">Methionyl-tRNA synthetase</fullName>
    </alternativeName>
</protein>
<dbReference type="PANTHER" id="PTHR43326">
    <property type="entry name" value="METHIONYL-TRNA SYNTHETASE"/>
    <property type="match status" value="1"/>
</dbReference>
<keyword evidence="5 8" id="KW-0648">Protein biosynthesis</keyword>
<evidence type="ECO:0000259" key="10">
    <source>
        <dbReference type="Pfam" id="PF19303"/>
    </source>
</evidence>
<dbReference type="NCBIfam" id="TIGR00398">
    <property type="entry name" value="metG"/>
    <property type="match status" value="1"/>
</dbReference>
<keyword evidence="2 8" id="KW-0436">Ligase</keyword>
<dbReference type="InterPro" id="IPR014729">
    <property type="entry name" value="Rossmann-like_a/b/a_fold"/>
</dbReference>
<dbReference type="InterPro" id="IPR041872">
    <property type="entry name" value="Anticodon_Met"/>
</dbReference>
<dbReference type="InterPro" id="IPR033911">
    <property type="entry name" value="MetRS_core"/>
</dbReference>
<accession>A0A146K882</accession>
<dbReference type="InterPro" id="IPR009080">
    <property type="entry name" value="tRNAsynth_Ia_anticodon-bd"/>
</dbReference>